<evidence type="ECO:0000259" key="1">
    <source>
        <dbReference type="Pfam" id="PF05548"/>
    </source>
</evidence>
<dbReference type="Pfam" id="PF05548">
    <property type="entry name" value="Peptidase_M11"/>
    <property type="match status" value="1"/>
</dbReference>
<proteinExistence type="predicted"/>
<dbReference type="EMBL" id="PGGS01002114">
    <property type="protein sequence ID" value="PNG99808.1"/>
    <property type="molecule type" value="Genomic_DNA"/>
</dbReference>
<protein>
    <recommendedName>
        <fullName evidence="1">Peptidase M11 gametolysin domain-containing protein</fullName>
    </recommendedName>
</protein>
<evidence type="ECO:0000313" key="2">
    <source>
        <dbReference type="EMBL" id="PNG99808.1"/>
    </source>
</evidence>
<feature type="domain" description="Peptidase M11 gametolysin" evidence="1">
    <location>
        <begin position="4"/>
        <end position="80"/>
    </location>
</feature>
<feature type="non-terminal residue" evidence="2">
    <location>
        <position position="181"/>
    </location>
</feature>
<dbReference type="AlphaFoldDB" id="A0A2J7ZHQ8"/>
<sequence length="181" mass="19441">MPTTRTGTVTTYTVPSLAASGGVGAMLRVVMYDDGLARDFKPRLQRALFVSYRARTPAPGFDSGLPLVWDQRVFLHQYDGVAVPRADPWTTPTYLLGLLDAAEGVVTAIPGEPLPVRRSWVYTPLNQINANLRPDLVAKAGSLGSLNISFVAKNGTHGTFSVCRFVALTESGNDCSDGVDN</sequence>
<keyword evidence="3" id="KW-1185">Reference proteome</keyword>
<gene>
    <name evidence="2" type="ORF">TSOC_014403</name>
</gene>
<name>A0A2J7ZHQ8_9CHLO</name>
<dbReference type="OrthoDB" id="529447at2759"/>
<organism evidence="2 3">
    <name type="scientific">Tetrabaena socialis</name>
    <dbReference type="NCBI Taxonomy" id="47790"/>
    <lineage>
        <taxon>Eukaryota</taxon>
        <taxon>Viridiplantae</taxon>
        <taxon>Chlorophyta</taxon>
        <taxon>core chlorophytes</taxon>
        <taxon>Chlorophyceae</taxon>
        <taxon>CS clade</taxon>
        <taxon>Chlamydomonadales</taxon>
        <taxon>Tetrabaenaceae</taxon>
        <taxon>Tetrabaena</taxon>
    </lineage>
</organism>
<comment type="caution">
    <text evidence="2">The sequence shown here is derived from an EMBL/GenBank/DDBJ whole genome shotgun (WGS) entry which is preliminary data.</text>
</comment>
<accession>A0A2J7ZHQ8</accession>
<dbReference type="Proteomes" id="UP000236333">
    <property type="component" value="Unassembled WGS sequence"/>
</dbReference>
<dbReference type="InterPro" id="IPR008752">
    <property type="entry name" value="Peptidase_M11"/>
</dbReference>
<reference evidence="2 3" key="1">
    <citation type="journal article" date="2017" name="Mol. Biol. Evol.">
        <title>The 4-celled Tetrabaena socialis nuclear genome reveals the essential components for genetic control of cell number at the origin of multicellularity in the volvocine lineage.</title>
        <authorList>
            <person name="Featherston J."/>
            <person name="Arakaki Y."/>
            <person name="Hanschen E.R."/>
            <person name="Ferris P.J."/>
            <person name="Michod R.E."/>
            <person name="Olson B.J.S.C."/>
            <person name="Nozaki H."/>
            <person name="Durand P.M."/>
        </authorList>
    </citation>
    <scope>NUCLEOTIDE SEQUENCE [LARGE SCALE GENOMIC DNA]</scope>
    <source>
        <strain evidence="2 3">NIES-571</strain>
    </source>
</reference>
<evidence type="ECO:0000313" key="3">
    <source>
        <dbReference type="Proteomes" id="UP000236333"/>
    </source>
</evidence>